<gene>
    <name evidence="1" type="primary">AlNc14C33G3043</name>
    <name evidence="1" type="ORF">ALNC14_035100</name>
</gene>
<organism evidence="1">
    <name type="scientific">Albugo laibachii Nc14</name>
    <dbReference type="NCBI Taxonomy" id="890382"/>
    <lineage>
        <taxon>Eukaryota</taxon>
        <taxon>Sar</taxon>
        <taxon>Stramenopiles</taxon>
        <taxon>Oomycota</taxon>
        <taxon>Peronosporomycetes</taxon>
        <taxon>Albuginales</taxon>
        <taxon>Albuginaceae</taxon>
        <taxon>Albugo</taxon>
    </lineage>
</organism>
<reference evidence="1" key="2">
    <citation type="submission" date="2011-02" db="EMBL/GenBank/DDBJ databases">
        <authorList>
            <person name="MacLean D."/>
        </authorList>
    </citation>
    <scope>NUCLEOTIDE SEQUENCE</scope>
</reference>
<sequence>MLKTTCADSKKPTQSRTEIRGSEDVSCCIGGLIVNPIAHNINALDLTTRNNVVDSFSGLNFEKDAKADTICSASRDLLQMRKVEEELQVIEKTQSRQPGIHNEGTFEAPPGRFEQLHEDLLQYTSRKTSKCTRRNRFKKQKNKVRAEAYEGKQINRMKQKLSKKVTRRKTYHSC</sequence>
<dbReference type="EMBL" id="FR824078">
    <property type="protein sequence ID" value="CCA17367.1"/>
    <property type="molecule type" value="Genomic_DNA"/>
</dbReference>
<name>F0W883_9STRA</name>
<evidence type="ECO:0000313" key="1">
    <source>
        <dbReference type="EMBL" id="CCA17367.1"/>
    </source>
</evidence>
<protein>
    <submittedName>
        <fullName evidence="1">AlNc14C33G3043 protein</fullName>
    </submittedName>
</protein>
<dbReference type="HOGENOM" id="CLU_1542847_0_0_1"/>
<reference evidence="1" key="1">
    <citation type="journal article" date="2011" name="PLoS Biol.">
        <title>Gene gain and loss during evolution of obligate parasitism in the white rust pathogen of Arabidopsis thaliana.</title>
        <authorList>
            <person name="Kemen E."/>
            <person name="Gardiner A."/>
            <person name="Schultz-Larsen T."/>
            <person name="Kemen A.C."/>
            <person name="Balmuth A.L."/>
            <person name="Robert-Seilaniantz A."/>
            <person name="Bailey K."/>
            <person name="Holub E."/>
            <person name="Studholme D.J."/>
            <person name="Maclean D."/>
            <person name="Jones J.D."/>
        </authorList>
    </citation>
    <scope>NUCLEOTIDE SEQUENCE</scope>
</reference>
<accession>F0W883</accession>
<proteinExistence type="predicted"/>
<dbReference type="AlphaFoldDB" id="F0W883"/>